<evidence type="ECO:0000313" key="1">
    <source>
        <dbReference type="EMBL" id="TCV18896.1"/>
    </source>
</evidence>
<accession>A0A4R3VV70</accession>
<dbReference type="InterPro" id="IPR014710">
    <property type="entry name" value="RmlC-like_jellyroll"/>
</dbReference>
<dbReference type="PANTHER" id="PTHR37694">
    <property type="entry name" value="SLR8022 PROTEIN"/>
    <property type="match status" value="1"/>
</dbReference>
<dbReference type="AlphaFoldDB" id="A0A4R3VV70"/>
<sequence length="113" mass="12466">MKIASVLKDITYGETAPNVSVLINTTDTKEVRIVFKETQEMKQHTAPYPIVVSVVEGSIDFGVGNKRFILEKGMMIALEARIPHDLIALQNSIVRLSLNKSDNVDRPIASANT</sequence>
<evidence type="ECO:0008006" key="3">
    <source>
        <dbReference type="Google" id="ProtNLM"/>
    </source>
</evidence>
<keyword evidence="2" id="KW-1185">Reference proteome</keyword>
<comment type="caution">
    <text evidence="1">The sequence shown here is derived from an EMBL/GenBank/DDBJ whole genome shotgun (WGS) entry which is preliminary data.</text>
</comment>
<proteinExistence type="predicted"/>
<dbReference type="EMBL" id="SMBZ01000007">
    <property type="protein sequence ID" value="TCV18896.1"/>
    <property type="molecule type" value="Genomic_DNA"/>
</dbReference>
<reference evidence="1 2" key="1">
    <citation type="submission" date="2019-03" db="EMBL/GenBank/DDBJ databases">
        <title>Genomic Encyclopedia of Type Strains, Phase IV (KMG-IV): sequencing the most valuable type-strain genomes for metagenomic binning, comparative biology and taxonomic classification.</title>
        <authorList>
            <person name="Goeker M."/>
        </authorList>
    </citation>
    <scope>NUCLEOTIDE SEQUENCE [LARGE SCALE GENOMIC DNA]</scope>
    <source>
        <strain evidence="1 2">DSM 22362</strain>
    </source>
</reference>
<dbReference type="InterPro" id="IPR011051">
    <property type="entry name" value="RmlC_Cupin_sf"/>
</dbReference>
<dbReference type="OrthoDB" id="1423961at2"/>
<dbReference type="RefSeq" id="WP_132776890.1">
    <property type="nucleotide sequence ID" value="NZ_SMBZ01000007.1"/>
</dbReference>
<dbReference type="Proteomes" id="UP000295197">
    <property type="component" value="Unassembled WGS sequence"/>
</dbReference>
<dbReference type="SUPFAM" id="SSF51182">
    <property type="entry name" value="RmlC-like cupins"/>
    <property type="match status" value="1"/>
</dbReference>
<gene>
    <name evidence="1" type="ORF">EDC17_100726</name>
</gene>
<dbReference type="Gene3D" id="2.60.120.10">
    <property type="entry name" value="Jelly Rolls"/>
    <property type="match status" value="1"/>
</dbReference>
<dbReference type="PANTHER" id="PTHR37694:SF1">
    <property type="entry name" value="SLR8022 PROTEIN"/>
    <property type="match status" value="1"/>
</dbReference>
<protein>
    <recommendedName>
        <fullName evidence="3">Quercetin dioxygenase-like cupin family protein</fullName>
    </recommendedName>
</protein>
<name>A0A4R3VV70_9SPHI</name>
<evidence type="ECO:0000313" key="2">
    <source>
        <dbReference type="Proteomes" id="UP000295197"/>
    </source>
</evidence>
<organism evidence="1 2">
    <name type="scientific">Sphingobacterium alimentarium</name>
    <dbReference type="NCBI Taxonomy" id="797292"/>
    <lineage>
        <taxon>Bacteria</taxon>
        <taxon>Pseudomonadati</taxon>
        <taxon>Bacteroidota</taxon>
        <taxon>Sphingobacteriia</taxon>
        <taxon>Sphingobacteriales</taxon>
        <taxon>Sphingobacteriaceae</taxon>
        <taxon>Sphingobacterium</taxon>
    </lineage>
</organism>